<sequence length="70" mass="7724">MNASKGHLGTFAARKTLTPECHVDFFDEGRFAKRQKGSGPELGNGSRLRLRPIPEEPVCPGPFKTKTRKA</sequence>
<dbReference type="Proteomes" id="UP000298663">
    <property type="component" value="Unassembled WGS sequence"/>
</dbReference>
<evidence type="ECO:0000256" key="1">
    <source>
        <dbReference type="SAM" id="MobiDB-lite"/>
    </source>
</evidence>
<organism evidence="2 3">
    <name type="scientific">Steinernema carpocapsae</name>
    <name type="common">Entomopathogenic nematode</name>
    <dbReference type="NCBI Taxonomy" id="34508"/>
    <lineage>
        <taxon>Eukaryota</taxon>
        <taxon>Metazoa</taxon>
        <taxon>Ecdysozoa</taxon>
        <taxon>Nematoda</taxon>
        <taxon>Chromadorea</taxon>
        <taxon>Rhabditida</taxon>
        <taxon>Tylenchina</taxon>
        <taxon>Panagrolaimomorpha</taxon>
        <taxon>Strongyloidoidea</taxon>
        <taxon>Steinernematidae</taxon>
        <taxon>Steinernema</taxon>
    </lineage>
</organism>
<keyword evidence="3" id="KW-1185">Reference proteome</keyword>
<evidence type="ECO:0000313" key="3">
    <source>
        <dbReference type="Proteomes" id="UP000298663"/>
    </source>
</evidence>
<accession>A0A4U5M908</accession>
<gene>
    <name evidence="2" type="ORF">L596_025855</name>
</gene>
<proteinExistence type="predicted"/>
<evidence type="ECO:0000313" key="2">
    <source>
        <dbReference type="EMBL" id="TKR65450.1"/>
    </source>
</evidence>
<feature type="region of interest" description="Disordered" evidence="1">
    <location>
        <begin position="35"/>
        <end position="70"/>
    </location>
</feature>
<comment type="caution">
    <text evidence="2">The sequence shown here is derived from an EMBL/GenBank/DDBJ whole genome shotgun (WGS) entry which is preliminary data.</text>
</comment>
<dbReference type="EMBL" id="AZBU02000009">
    <property type="protein sequence ID" value="TKR65450.1"/>
    <property type="molecule type" value="Genomic_DNA"/>
</dbReference>
<name>A0A4U5M908_STECR</name>
<protein>
    <submittedName>
        <fullName evidence="2">Uncharacterized protein</fullName>
    </submittedName>
</protein>
<dbReference type="AlphaFoldDB" id="A0A4U5M908"/>
<reference evidence="2 3" key="2">
    <citation type="journal article" date="2019" name="G3 (Bethesda)">
        <title>Hybrid Assembly of the Genome of the Entomopathogenic Nematode Steinernema carpocapsae Identifies the X-Chromosome.</title>
        <authorList>
            <person name="Serra L."/>
            <person name="Macchietto M."/>
            <person name="Macias-Munoz A."/>
            <person name="McGill C.J."/>
            <person name="Rodriguez I.M."/>
            <person name="Rodriguez B."/>
            <person name="Murad R."/>
            <person name="Mortazavi A."/>
        </authorList>
    </citation>
    <scope>NUCLEOTIDE SEQUENCE [LARGE SCALE GENOMIC DNA]</scope>
    <source>
        <strain evidence="2 3">ALL</strain>
    </source>
</reference>
<reference evidence="2 3" key="1">
    <citation type="journal article" date="2015" name="Genome Biol.">
        <title>Comparative genomics of Steinernema reveals deeply conserved gene regulatory networks.</title>
        <authorList>
            <person name="Dillman A.R."/>
            <person name="Macchietto M."/>
            <person name="Porter C.F."/>
            <person name="Rogers A."/>
            <person name="Williams B."/>
            <person name="Antoshechkin I."/>
            <person name="Lee M.M."/>
            <person name="Goodwin Z."/>
            <person name="Lu X."/>
            <person name="Lewis E.E."/>
            <person name="Goodrich-Blair H."/>
            <person name="Stock S.P."/>
            <person name="Adams B.J."/>
            <person name="Sternberg P.W."/>
            <person name="Mortazavi A."/>
        </authorList>
    </citation>
    <scope>NUCLEOTIDE SEQUENCE [LARGE SCALE GENOMIC DNA]</scope>
    <source>
        <strain evidence="2 3">ALL</strain>
    </source>
</reference>